<keyword evidence="15" id="KW-1185">Reference proteome</keyword>
<evidence type="ECO:0000256" key="4">
    <source>
        <dbReference type="ARBA" id="ARBA00022538"/>
    </source>
</evidence>
<keyword evidence="8 10" id="KW-0406">Ion transport</keyword>
<dbReference type="Pfam" id="PF02705">
    <property type="entry name" value="K_trans"/>
    <property type="match status" value="1"/>
</dbReference>
<dbReference type="InterPro" id="IPR003855">
    <property type="entry name" value="K+_transporter"/>
</dbReference>
<feature type="transmembrane region" description="Helical" evidence="10">
    <location>
        <begin position="398"/>
        <end position="418"/>
    </location>
</feature>
<evidence type="ECO:0000259" key="12">
    <source>
        <dbReference type="Pfam" id="PF02705"/>
    </source>
</evidence>
<feature type="transmembrane region" description="Helical" evidence="10">
    <location>
        <begin position="547"/>
        <end position="565"/>
    </location>
</feature>
<feature type="transmembrane region" description="Helical" evidence="10">
    <location>
        <begin position="167"/>
        <end position="187"/>
    </location>
</feature>
<keyword evidence="3" id="KW-0813">Transport</keyword>
<dbReference type="EMBL" id="CP144751">
    <property type="protein sequence ID" value="WVZ85495.1"/>
    <property type="molecule type" value="Genomic_DNA"/>
</dbReference>
<dbReference type="AlphaFoldDB" id="A0AAQ3X5Q7"/>
<sequence length="846" mass="94570">MEASSGSQGVWLCGLCCVRRGNRTLLSEGANVRLLISSHLSPSIVPLPALLYHHCRCLLRPPTTFATTCSGFICIKQAQMSLEVEDPPNKEVTKQLQRQDSLYGDAEKVSSTKHHGSEGGWSRLLHLAFQSVGIIYGDVGTSPLYAISSTFPDGIKNHDDLLGVLSLILYTIILIPMVKYVFIVLYADDNGDGGTFALYSLISRHAKVRLLPNQQAEDAMVSNYGIEAPSSQLRRAQWLKQKLESSKAAKIGLFTITILGTSMVMGDGTLTPAISVLSAVSGIKEKVPSLTETQVVWISVPILFALFSVQRYGTDKVGYSFAPIITLWFFLIAGIGVYNIVMHEIGVFRAFNPMYIVDYFRRNGKEGWASLGGVILCVTGTEGMYADLSHFNIKAIQISFNTILFPSVVLCYLGQIAYLRKFPENVADTFFRSVPELMFWPTFIIAILSAIIASQAMLSGAFAILSKALSLGCFPSVQVVHTSKSYEGQVYIPEVNFLMGLASIIVTITFRTTTEIGNAYGICVVSVFSITTHLTTIVMLLIWRKKFIFIFLFYMVFTSIELIYLSSILTKFVQGGYLPFCFSLVLMALMMTWHYVHVMKYWYELDHIVPADEVTMLLKKHDVRRIPGVGLLYSDLVQGIPPVFPRLVERIPSVHSIFLFMSIKHLSIPHVAPVDRFIFRQVGPREHWMFRCVARYGYCDKLEESLMFKGFLKERLKMFIQEEAVFETNSSTGNSHTKSNGTSSSIVHSEEEINPKVRGHDGNMSSDLLLHSSVEKEKKLIDMEMERGVVYLMGEANVIAGPKSSAMKKIVVDYVYTFLRKNLTEGEKVLSIPKDQLLKVGITYEI</sequence>
<keyword evidence="9 10" id="KW-0472">Membrane</keyword>
<comment type="caution">
    <text evidence="10">Lacks conserved residue(s) required for the propagation of feature annotation.</text>
</comment>
<feature type="compositionally biased region" description="Polar residues" evidence="11">
    <location>
        <begin position="730"/>
        <end position="747"/>
    </location>
</feature>
<comment type="similarity">
    <text evidence="2 10">Belongs to the HAK/KUP transporter (TC 2.A.72.3) family.</text>
</comment>
<dbReference type="InterPro" id="IPR053951">
    <property type="entry name" value="K_trans_N"/>
</dbReference>
<evidence type="ECO:0000256" key="5">
    <source>
        <dbReference type="ARBA" id="ARBA00022692"/>
    </source>
</evidence>
<comment type="subcellular location">
    <subcellularLocation>
        <location evidence="1 10">Membrane</location>
        <topology evidence="1 10">Multi-pass membrane protein</topology>
    </subcellularLocation>
</comment>
<keyword evidence="4 10" id="KW-0633">Potassium transport</keyword>
<feature type="domain" description="K+ potassium transporter C-terminal" evidence="13">
    <location>
        <begin position="627"/>
        <end position="846"/>
    </location>
</feature>
<feature type="transmembrane region" description="Helical" evidence="10">
    <location>
        <begin position="325"/>
        <end position="348"/>
    </location>
</feature>
<protein>
    <recommendedName>
        <fullName evidence="10">Potassium transporter</fullName>
    </recommendedName>
</protein>
<feature type="transmembrane region" description="Helical" evidence="10">
    <location>
        <begin position="495"/>
        <end position="513"/>
    </location>
</feature>
<gene>
    <name evidence="14" type="ORF">U9M48_032417</name>
</gene>
<evidence type="ECO:0000256" key="11">
    <source>
        <dbReference type="SAM" id="MobiDB-lite"/>
    </source>
</evidence>
<evidence type="ECO:0000256" key="6">
    <source>
        <dbReference type="ARBA" id="ARBA00022958"/>
    </source>
</evidence>
<comment type="function">
    <text evidence="10">Potassium transporter.</text>
</comment>
<feature type="transmembrane region" description="Helical" evidence="10">
    <location>
        <begin position="294"/>
        <end position="313"/>
    </location>
</feature>
<keyword evidence="5 10" id="KW-0812">Transmembrane</keyword>
<evidence type="ECO:0000256" key="10">
    <source>
        <dbReference type="RuleBase" id="RU321113"/>
    </source>
</evidence>
<evidence type="ECO:0000256" key="1">
    <source>
        <dbReference type="ARBA" id="ARBA00004141"/>
    </source>
</evidence>
<evidence type="ECO:0000256" key="3">
    <source>
        <dbReference type="ARBA" id="ARBA00022448"/>
    </source>
</evidence>
<feature type="transmembrane region" description="Helical" evidence="10">
    <location>
        <begin position="251"/>
        <end position="274"/>
    </location>
</feature>
<evidence type="ECO:0000256" key="8">
    <source>
        <dbReference type="ARBA" id="ARBA00023065"/>
    </source>
</evidence>
<feature type="transmembrane region" description="Helical" evidence="10">
    <location>
        <begin position="368"/>
        <end position="386"/>
    </location>
</feature>
<name>A0AAQ3X5Q7_PASNO</name>
<feature type="transmembrane region" description="Helical" evidence="10">
    <location>
        <begin position="438"/>
        <end position="465"/>
    </location>
</feature>
<evidence type="ECO:0000256" key="2">
    <source>
        <dbReference type="ARBA" id="ARBA00008440"/>
    </source>
</evidence>
<evidence type="ECO:0000259" key="13">
    <source>
        <dbReference type="Pfam" id="PF22776"/>
    </source>
</evidence>
<reference evidence="14 15" key="1">
    <citation type="submission" date="2024-02" db="EMBL/GenBank/DDBJ databases">
        <title>High-quality chromosome-scale genome assembly of Pensacola bahiagrass (Paspalum notatum Flugge var. saurae).</title>
        <authorList>
            <person name="Vega J.M."/>
            <person name="Podio M."/>
            <person name="Orjuela J."/>
            <person name="Siena L.A."/>
            <person name="Pessino S.C."/>
            <person name="Combes M.C."/>
            <person name="Mariac C."/>
            <person name="Albertini E."/>
            <person name="Pupilli F."/>
            <person name="Ortiz J.P.A."/>
            <person name="Leblanc O."/>
        </authorList>
    </citation>
    <scope>NUCLEOTIDE SEQUENCE [LARGE SCALE GENOMIC DNA]</scope>
    <source>
        <strain evidence="14">R1</strain>
        <tissue evidence="14">Leaf</tissue>
    </source>
</reference>
<feature type="region of interest" description="Disordered" evidence="11">
    <location>
        <begin position="730"/>
        <end position="749"/>
    </location>
</feature>
<feature type="domain" description="K+ potassium transporter integral membrane" evidence="12">
    <location>
        <begin position="127"/>
        <end position="614"/>
    </location>
</feature>
<dbReference type="Pfam" id="PF22776">
    <property type="entry name" value="K_trans_C"/>
    <property type="match status" value="1"/>
</dbReference>
<dbReference type="PANTHER" id="PTHR30540">
    <property type="entry name" value="OSMOTIC STRESS POTASSIUM TRANSPORTER"/>
    <property type="match status" value="1"/>
</dbReference>
<dbReference type="NCBIfam" id="TIGR00794">
    <property type="entry name" value="kup"/>
    <property type="match status" value="1"/>
</dbReference>
<organism evidence="14 15">
    <name type="scientific">Paspalum notatum var. saurae</name>
    <dbReference type="NCBI Taxonomy" id="547442"/>
    <lineage>
        <taxon>Eukaryota</taxon>
        <taxon>Viridiplantae</taxon>
        <taxon>Streptophyta</taxon>
        <taxon>Embryophyta</taxon>
        <taxon>Tracheophyta</taxon>
        <taxon>Spermatophyta</taxon>
        <taxon>Magnoliopsida</taxon>
        <taxon>Liliopsida</taxon>
        <taxon>Poales</taxon>
        <taxon>Poaceae</taxon>
        <taxon>PACMAD clade</taxon>
        <taxon>Panicoideae</taxon>
        <taxon>Andropogonodae</taxon>
        <taxon>Paspaleae</taxon>
        <taxon>Paspalinae</taxon>
        <taxon>Paspalum</taxon>
    </lineage>
</organism>
<proteinExistence type="inferred from homology"/>
<feature type="transmembrane region" description="Helical" evidence="10">
    <location>
        <begin position="577"/>
        <end position="596"/>
    </location>
</feature>
<evidence type="ECO:0000256" key="9">
    <source>
        <dbReference type="ARBA" id="ARBA00023136"/>
    </source>
</evidence>
<dbReference type="Proteomes" id="UP001341281">
    <property type="component" value="Chromosome 07"/>
</dbReference>
<feature type="transmembrane region" description="Helical" evidence="10">
    <location>
        <begin position="519"/>
        <end position="542"/>
    </location>
</feature>
<dbReference type="GO" id="GO:0016020">
    <property type="term" value="C:membrane"/>
    <property type="evidence" value="ECO:0007669"/>
    <property type="project" value="UniProtKB-SubCell"/>
</dbReference>
<evidence type="ECO:0000313" key="15">
    <source>
        <dbReference type="Proteomes" id="UP001341281"/>
    </source>
</evidence>
<dbReference type="InterPro" id="IPR053952">
    <property type="entry name" value="K_trans_C"/>
</dbReference>
<dbReference type="GO" id="GO:0015079">
    <property type="term" value="F:potassium ion transmembrane transporter activity"/>
    <property type="evidence" value="ECO:0007669"/>
    <property type="project" value="UniProtKB-UniRule"/>
</dbReference>
<keyword evidence="7 10" id="KW-1133">Transmembrane helix</keyword>
<dbReference type="PANTHER" id="PTHR30540:SF27">
    <property type="entry name" value="POTASSIUM TRANSPORTER"/>
    <property type="match status" value="1"/>
</dbReference>
<evidence type="ECO:0000256" key="7">
    <source>
        <dbReference type="ARBA" id="ARBA00022989"/>
    </source>
</evidence>
<keyword evidence="6 10" id="KW-0630">Potassium</keyword>
<accession>A0AAQ3X5Q7</accession>
<evidence type="ECO:0000313" key="14">
    <source>
        <dbReference type="EMBL" id="WVZ85495.1"/>
    </source>
</evidence>